<evidence type="ECO:0008006" key="15">
    <source>
        <dbReference type="Google" id="ProtNLM"/>
    </source>
</evidence>
<comment type="caution">
    <text evidence="13">The sequence shown here is derived from an EMBL/GenBank/DDBJ whole genome shotgun (WGS) entry which is preliminary data.</text>
</comment>
<keyword evidence="6 12" id="KW-0812">Transmembrane</keyword>
<evidence type="ECO:0000256" key="3">
    <source>
        <dbReference type="ARBA" id="ARBA00022448"/>
    </source>
</evidence>
<evidence type="ECO:0000256" key="10">
    <source>
        <dbReference type="ARBA" id="ARBA00023136"/>
    </source>
</evidence>
<comment type="similarity">
    <text evidence="2">Belongs to the CorA metal ion transporter (MIT) (TC 1.A.35) family.</text>
</comment>
<feature type="coiled-coil region" evidence="11">
    <location>
        <begin position="222"/>
        <end position="256"/>
    </location>
</feature>
<evidence type="ECO:0000256" key="11">
    <source>
        <dbReference type="SAM" id="Coils"/>
    </source>
</evidence>
<keyword evidence="9" id="KW-0406">Ion transport</keyword>
<sequence>MTQSPILFSHVLTGAPDPEGPSDIVAALRDERLAWAHLDGTHPQAQRWIREELDYLDPQAVEALLDVDTRPRMSVVGEGILVILRAINFNEGEDPEDMVSLRMYLDRERILTISRKRVRAIERMNQILHDGGGPSDPGTFLVRLTEDIVSSIGNFQRELDEQAETLEDQVYSGQADHMRQDVLELRLKVIAARRYILPQRDALLRVSQAESPVIDEVTQREIEEETLKMTRIAEDMDELRDQAQVLREELSSQLSDRVNRNTFVLSVVSAIFLPLGFLTGLFGVNLGGMPGLTSASAFTYLVITCVLIVVGQLVVMGLMRLLKKYARD</sequence>
<accession>A0ABX3ML42</accession>
<dbReference type="SUPFAM" id="SSF143865">
    <property type="entry name" value="CorA soluble domain-like"/>
    <property type="match status" value="1"/>
</dbReference>
<evidence type="ECO:0000256" key="7">
    <source>
        <dbReference type="ARBA" id="ARBA00022833"/>
    </source>
</evidence>
<keyword evidence="8 12" id="KW-1133">Transmembrane helix</keyword>
<gene>
    <name evidence="13" type="ORF">BMG00_13615</name>
</gene>
<keyword evidence="10 12" id="KW-0472">Membrane</keyword>
<feature type="transmembrane region" description="Helical" evidence="12">
    <location>
        <begin position="263"/>
        <end position="286"/>
    </location>
</feature>
<dbReference type="RefSeq" id="WP_078574710.1">
    <property type="nucleotide sequence ID" value="NZ_MPZS01000002.1"/>
</dbReference>
<evidence type="ECO:0000256" key="9">
    <source>
        <dbReference type="ARBA" id="ARBA00023065"/>
    </source>
</evidence>
<evidence type="ECO:0000313" key="13">
    <source>
        <dbReference type="EMBL" id="OOY12092.1"/>
    </source>
</evidence>
<feature type="transmembrane region" description="Helical" evidence="12">
    <location>
        <begin position="298"/>
        <end position="322"/>
    </location>
</feature>
<protein>
    <recommendedName>
        <fullName evidence="15">Zinc transporter ZntB</fullName>
    </recommendedName>
</protein>
<evidence type="ECO:0000256" key="2">
    <source>
        <dbReference type="ARBA" id="ARBA00009765"/>
    </source>
</evidence>
<keyword evidence="4" id="KW-1003">Cell membrane</keyword>
<dbReference type="PANTHER" id="PTHR46494">
    <property type="entry name" value="CORA FAMILY METAL ION TRANSPORTER (EUROFUNG)"/>
    <property type="match status" value="1"/>
</dbReference>
<comment type="subcellular location">
    <subcellularLocation>
        <location evidence="1">Cell membrane</location>
        <topology evidence="1">Multi-pass membrane protein</topology>
    </subcellularLocation>
</comment>
<evidence type="ECO:0000256" key="5">
    <source>
        <dbReference type="ARBA" id="ARBA00022519"/>
    </source>
</evidence>
<evidence type="ECO:0000256" key="8">
    <source>
        <dbReference type="ARBA" id="ARBA00022989"/>
    </source>
</evidence>
<evidence type="ECO:0000256" key="6">
    <source>
        <dbReference type="ARBA" id="ARBA00022692"/>
    </source>
</evidence>
<dbReference type="EMBL" id="MPZS01000002">
    <property type="protein sequence ID" value="OOY12092.1"/>
    <property type="molecule type" value="Genomic_DNA"/>
</dbReference>
<organism evidence="13 14">
    <name type="scientific">Thioclava marina</name>
    <dbReference type="NCBI Taxonomy" id="1915077"/>
    <lineage>
        <taxon>Bacteria</taxon>
        <taxon>Pseudomonadati</taxon>
        <taxon>Pseudomonadota</taxon>
        <taxon>Alphaproteobacteria</taxon>
        <taxon>Rhodobacterales</taxon>
        <taxon>Paracoccaceae</taxon>
        <taxon>Thioclava</taxon>
    </lineage>
</organism>
<evidence type="ECO:0000256" key="12">
    <source>
        <dbReference type="SAM" id="Phobius"/>
    </source>
</evidence>
<dbReference type="Gene3D" id="3.30.460.20">
    <property type="entry name" value="CorA soluble domain-like"/>
    <property type="match status" value="1"/>
</dbReference>
<dbReference type="InterPro" id="IPR045861">
    <property type="entry name" value="CorA_cytoplasmic_dom"/>
</dbReference>
<dbReference type="PANTHER" id="PTHR46494:SF3">
    <property type="entry name" value="ZINC TRANSPORT PROTEIN ZNTB"/>
    <property type="match status" value="1"/>
</dbReference>
<keyword evidence="7" id="KW-0862">Zinc</keyword>
<keyword evidence="5" id="KW-0997">Cell inner membrane</keyword>
<dbReference type="Proteomes" id="UP000242224">
    <property type="component" value="Unassembled WGS sequence"/>
</dbReference>
<evidence type="ECO:0000256" key="4">
    <source>
        <dbReference type="ARBA" id="ARBA00022475"/>
    </source>
</evidence>
<reference evidence="13 14" key="1">
    <citation type="submission" date="2016-11" db="EMBL/GenBank/DDBJ databases">
        <title>A multilocus sequence analysis scheme for characterization of bacteria in the genus Thioclava.</title>
        <authorList>
            <person name="Liu Y."/>
            <person name="Shao Z."/>
        </authorList>
    </citation>
    <scope>NUCLEOTIDE SEQUENCE [LARGE SCALE GENOMIC DNA]</scope>
    <source>
        <strain evidence="13 14">11.10-0-13</strain>
    </source>
</reference>
<dbReference type="Gene3D" id="1.20.58.340">
    <property type="entry name" value="Magnesium transport protein CorA, transmembrane region"/>
    <property type="match status" value="2"/>
</dbReference>
<dbReference type="CDD" id="cd12833">
    <property type="entry name" value="ZntB-like_1"/>
    <property type="match status" value="1"/>
</dbReference>
<dbReference type="InterPro" id="IPR045863">
    <property type="entry name" value="CorA_TM1_TM2"/>
</dbReference>
<evidence type="ECO:0000313" key="14">
    <source>
        <dbReference type="Proteomes" id="UP000242224"/>
    </source>
</evidence>
<keyword evidence="14" id="KW-1185">Reference proteome</keyword>
<keyword evidence="3" id="KW-0813">Transport</keyword>
<dbReference type="SUPFAM" id="SSF144083">
    <property type="entry name" value="Magnesium transport protein CorA, transmembrane region"/>
    <property type="match status" value="1"/>
</dbReference>
<name>A0ABX3ML42_9RHOB</name>
<dbReference type="Pfam" id="PF01544">
    <property type="entry name" value="CorA"/>
    <property type="match status" value="1"/>
</dbReference>
<proteinExistence type="inferred from homology"/>
<evidence type="ECO:0000256" key="1">
    <source>
        <dbReference type="ARBA" id="ARBA00004651"/>
    </source>
</evidence>
<dbReference type="InterPro" id="IPR002523">
    <property type="entry name" value="MgTranspt_CorA/ZnTranspt_ZntB"/>
</dbReference>
<keyword evidence="11" id="KW-0175">Coiled coil</keyword>